<evidence type="ECO:0000256" key="2">
    <source>
        <dbReference type="SAM" id="Phobius"/>
    </source>
</evidence>
<dbReference type="Proteomes" id="UP000694726">
    <property type="component" value="Unplaced"/>
</dbReference>
<organism evidence="3 4">
    <name type="scientific">Sus scrofa</name>
    <name type="common">Pig</name>
    <dbReference type="NCBI Taxonomy" id="9823"/>
    <lineage>
        <taxon>Eukaryota</taxon>
        <taxon>Metazoa</taxon>
        <taxon>Chordata</taxon>
        <taxon>Craniata</taxon>
        <taxon>Vertebrata</taxon>
        <taxon>Euteleostomi</taxon>
        <taxon>Mammalia</taxon>
        <taxon>Eutheria</taxon>
        <taxon>Laurasiatheria</taxon>
        <taxon>Artiodactyla</taxon>
        <taxon>Suina</taxon>
        <taxon>Suidae</taxon>
        <taxon>Sus</taxon>
    </lineage>
</organism>
<sequence>PHCSLVPFVYVLVFISDSGGNDTPEPTRSTHSVGPDTNTWNTALIPHRPALVQVVTLAGVAFSVALICGLALSYVIYRWAQAEEKQQLAWLYENVKLPVLGEEEEGPEEEGQEESTHLLPENERELDKFIQSGRPPIAPSLGSEVAGKLS</sequence>
<dbReference type="Ensembl" id="ENSSSCT00015072555.1">
    <property type="protein sequence ID" value="ENSSSCP00015029106.1"/>
    <property type="gene ID" value="ENSSSCG00015054510.1"/>
</dbReference>
<name>A0A8D0PDM7_PIG</name>
<protein>
    <submittedName>
        <fullName evidence="3">Uncharacterized protein</fullName>
    </submittedName>
</protein>
<feature type="compositionally biased region" description="Basic and acidic residues" evidence="1">
    <location>
        <begin position="114"/>
        <end position="128"/>
    </location>
</feature>
<keyword evidence="2" id="KW-0812">Transmembrane</keyword>
<dbReference type="AlphaFoldDB" id="A0A8D0PDM7"/>
<dbReference type="PANTHER" id="PTHR38000:SF1">
    <property type="entry name" value="RIKEN CDNA 2900092C05 GENE"/>
    <property type="match status" value="1"/>
</dbReference>
<proteinExistence type="predicted"/>
<feature type="region of interest" description="Disordered" evidence="1">
    <location>
        <begin position="101"/>
        <end position="150"/>
    </location>
</feature>
<dbReference type="PANTHER" id="PTHR38000">
    <property type="entry name" value="RIKEN CDNA 2900092C05"/>
    <property type="match status" value="1"/>
</dbReference>
<evidence type="ECO:0000256" key="1">
    <source>
        <dbReference type="SAM" id="MobiDB-lite"/>
    </source>
</evidence>
<dbReference type="Pfam" id="PF17686">
    <property type="entry name" value="DUF5534"/>
    <property type="match status" value="1"/>
</dbReference>
<accession>A0A8D0PDM7</accession>
<keyword evidence="2" id="KW-1133">Transmembrane helix</keyword>
<evidence type="ECO:0000313" key="3">
    <source>
        <dbReference type="Ensembl" id="ENSSSCP00015029106.1"/>
    </source>
</evidence>
<feature type="compositionally biased region" description="Acidic residues" evidence="1">
    <location>
        <begin position="101"/>
        <end position="113"/>
    </location>
</feature>
<reference evidence="3" key="1">
    <citation type="submission" date="2025-08" db="UniProtKB">
        <authorList>
            <consortium name="Ensembl"/>
        </authorList>
    </citation>
    <scope>IDENTIFICATION</scope>
</reference>
<feature type="transmembrane region" description="Helical" evidence="2">
    <location>
        <begin position="50"/>
        <end position="77"/>
    </location>
</feature>
<evidence type="ECO:0000313" key="4">
    <source>
        <dbReference type="Proteomes" id="UP000694726"/>
    </source>
</evidence>
<keyword evidence="2" id="KW-0472">Membrane</keyword>
<dbReference type="InterPro" id="IPR037549">
    <property type="entry name" value="C19orf18"/>
</dbReference>